<accession>A0A8H3VZ13</accession>
<evidence type="ECO:0000313" key="2">
    <source>
        <dbReference type="EMBL" id="KAF0317539.1"/>
    </source>
</evidence>
<organism evidence="2 3">
    <name type="scientific">Colletotrichum asianum</name>
    <dbReference type="NCBI Taxonomy" id="702518"/>
    <lineage>
        <taxon>Eukaryota</taxon>
        <taxon>Fungi</taxon>
        <taxon>Dikarya</taxon>
        <taxon>Ascomycota</taxon>
        <taxon>Pezizomycotina</taxon>
        <taxon>Sordariomycetes</taxon>
        <taxon>Hypocreomycetidae</taxon>
        <taxon>Glomerellales</taxon>
        <taxon>Glomerellaceae</taxon>
        <taxon>Colletotrichum</taxon>
        <taxon>Colletotrichum gloeosporioides species complex</taxon>
    </lineage>
</organism>
<dbReference type="EMBL" id="WOWK01000128">
    <property type="protein sequence ID" value="KAF0317539.1"/>
    <property type="molecule type" value="Genomic_DNA"/>
</dbReference>
<dbReference type="AlphaFoldDB" id="A0A8H3VZ13"/>
<dbReference type="InterPro" id="IPR042098">
    <property type="entry name" value="TauD-like_sf"/>
</dbReference>
<name>A0A8H3VZ13_9PEZI</name>
<dbReference type="Gene3D" id="3.60.130.10">
    <property type="entry name" value="Clavaminate synthase-like"/>
    <property type="match status" value="1"/>
</dbReference>
<keyword evidence="1" id="KW-0560">Oxidoreductase</keyword>
<dbReference type="Proteomes" id="UP000434172">
    <property type="component" value="Unassembled WGS sequence"/>
</dbReference>
<sequence length="80" mass="9269">MHWKNVNGLVIWDNRCNHHAATPDYISHNLRVRIGSRSVSAGERPYFEPESVSPPHSSQLALITRIYGLILFERTMTLFY</sequence>
<gene>
    <name evidence="2" type="ORF">GQ607_015212</name>
</gene>
<dbReference type="SUPFAM" id="SSF51197">
    <property type="entry name" value="Clavaminate synthase-like"/>
    <property type="match status" value="1"/>
</dbReference>
<protein>
    <submittedName>
        <fullName evidence="2">TfdA family Taurine catabolism dioxygenase TauD</fullName>
    </submittedName>
</protein>
<dbReference type="GO" id="GO:0051213">
    <property type="term" value="F:dioxygenase activity"/>
    <property type="evidence" value="ECO:0007669"/>
    <property type="project" value="UniProtKB-KW"/>
</dbReference>
<comment type="caution">
    <text evidence="2">The sequence shown here is derived from an EMBL/GenBank/DDBJ whole genome shotgun (WGS) entry which is preliminary data.</text>
</comment>
<evidence type="ECO:0000256" key="1">
    <source>
        <dbReference type="ARBA" id="ARBA00023002"/>
    </source>
</evidence>
<proteinExistence type="predicted"/>
<keyword evidence="3" id="KW-1185">Reference proteome</keyword>
<keyword evidence="2" id="KW-0223">Dioxygenase</keyword>
<reference evidence="2 3" key="1">
    <citation type="submission" date="2019-12" db="EMBL/GenBank/DDBJ databases">
        <title>A genome sequence resource for the geographically widespread anthracnose pathogen Colletotrichum asianum.</title>
        <authorList>
            <person name="Meng Y."/>
        </authorList>
    </citation>
    <scope>NUCLEOTIDE SEQUENCE [LARGE SCALE GENOMIC DNA]</scope>
    <source>
        <strain evidence="2 3">ICMP 18580</strain>
    </source>
</reference>
<dbReference type="OrthoDB" id="10257314at2759"/>
<evidence type="ECO:0000313" key="3">
    <source>
        <dbReference type="Proteomes" id="UP000434172"/>
    </source>
</evidence>